<dbReference type="RefSeq" id="YP_009111135.1">
    <property type="nucleotide sequence ID" value="NC_025830.1"/>
</dbReference>
<evidence type="ECO:0000313" key="2">
    <source>
        <dbReference type="EMBL" id="AII27604.1"/>
    </source>
</evidence>
<dbReference type="EMBL" id="KM190144">
    <property type="protein sequence ID" value="AII27604.1"/>
    <property type="molecule type" value="Genomic_DNA"/>
</dbReference>
<dbReference type="KEGG" id="vg:22475402"/>
<evidence type="ECO:0000313" key="3">
    <source>
        <dbReference type="Proteomes" id="UP000028961"/>
    </source>
</evidence>
<dbReference type="OrthoDB" id="26577at10239"/>
<dbReference type="GeneID" id="22475402"/>
<sequence>MINGFIYIIVTLYIAVWFVHTAEMENSKILEQVYAPKTAWGWAWKCFIVSSVWPLAMYRHKRGLHEEKTGTA</sequence>
<dbReference type="Proteomes" id="UP000028961">
    <property type="component" value="Segment"/>
</dbReference>
<accession>A0A076GCI4</accession>
<proteinExistence type="predicted"/>
<keyword evidence="1" id="KW-0812">Transmembrane</keyword>
<feature type="transmembrane region" description="Helical" evidence="1">
    <location>
        <begin position="42"/>
        <end position="58"/>
    </location>
</feature>
<keyword evidence="3" id="KW-1185">Reference proteome</keyword>
<name>A0A076GCI4_9CAUD</name>
<gene>
    <name evidence="2" type="ORF">Av05_0061</name>
</gene>
<organism evidence="2 3">
    <name type="scientific">Escherichia phage Av-05</name>
    <dbReference type="NCBI Taxonomy" id="1527519"/>
    <lineage>
        <taxon>Viruses</taxon>
        <taxon>Duplodnaviria</taxon>
        <taxon>Heunggongvirae</taxon>
        <taxon>Uroviricota</taxon>
        <taxon>Caudoviricetes</taxon>
        <taxon>Vequintavirinae</taxon>
        <taxon>Avunavirus</taxon>
        <taxon>Avunavirus Av05</taxon>
    </lineage>
</organism>
<evidence type="ECO:0000256" key="1">
    <source>
        <dbReference type="SAM" id="Phobius"/>
    </source>
</evidence>
<feature type="transmembrane region" description="Helical" evidence="1">
    <location>
        <begin position="5"/>
        <end position="22"/>
    </location>
</feature>
<protein>
    <submittedName>
        <fullName evidence="2">Uncharacterized protein</fullName>
    </submittedName>
</protein>
<reference evidence="2 3" key="1">
    <citation type="journal article" date="2015" name="Genome Announc.">
        <title>Genomic Analysis of Broad-Host-Range Enterobacteriophage Av-05.</title>
        <authorList>
            <person name="Amarillas L."/>
            <person name="Lopez-Cuevas O."/>
            <person name="Leon-Felix J."/>
            <person name="Castro-Del Campo N."/>
            <person name="Gerba C.P."/>
            <person name="Chaidez C."/>
        </authorList>
    </citation>
    <scope>NUCLEOTIDE SEQUENCE [LARGE SCALE GENOMIC DNA]</scope>
</reference>
<keyword evidence="1" id="KW-1133">Transmembrane helix</keyword>
<keyword evidence="1" id="KW-0472">Membrane</keyword>